<feature type="region of interest" description="Disordered" evidence="1">
    <location>
        <begin position="6"/>
        <end position="29"/>
    </location>
</feature>
<reference evidence="2" key="1">
    <citation type="submission" date="2021-02" db="EMBL/GenBank/DDBJ databases">
        <authorList>
            <person name="Dougan E. K."/>
            <person name="Rhodes N."/>
            <person name="Thang M."/>
            <person name="Chan C."/>
        </authorList>
    </citation>
    <scope>NUCLEOTIDE SEQUENCE</scope>
</reference>
<dbReference type="AlphaFoldDB" id="A0A812M4R2"/>
<sequence>MRCCRKAEVSPQQVAPEAGEAADAEAPETMAEPTAAAAAKPNAAEDAAEAADATAECRSLEIMSATTGALLVTLTLPVNSVVKDVKGQLEVALGIKPEFQQLLANEELLSEDQPQGAGPLALVRLVPQYNEVTSHDDVPLEDTEHADRPNVASMQNDLAQALGAAGEMLVEGDVSSYQVHLEVVIPENGEQAQLFWTEITTGMGLCTLFSCYVEPGAKVLLALEETSGAPALPTEKVWVPVIFPQGPKCKFRFTFGAGQPPRGFLSLKNLKPLPKEDWTWQSVTAPAFYRLYS</sequence>
<proteinExistence type="predicted"/>
<dbReference type="CDD" id="cd17039">
    <property type="entry name" value="Ubl_ubiquitin_like"/>
    <property type="match status" value="1"/>
</dbReference>
<accession>A0A812M4R2</accession>
<organism evidence="2 3">
    <name type="scientific">Symbiodinium pilosum</name>
    <name type="common">Dinoflagellate</name>
    <dbReference type="NCBI Taxonomy" id="2952"/>
    <lineage>
        <taxon>Eukaryota</taxon>
        <taxon>Sar</taxon>
        <taxon>Alveolata</taxon>
        <taxon>Dinophyceae</taxon>
        <taxon>Suessiales</taxon>
        <taxon>Symbiodiniaceae</taxon>
        <taxon>Symbiodinium</taxon>
    </lineage>
</organism>
<evidence type="ECO:0000313" key="2">
    <source>
        <dbReference type="EMBL" id="CAE7256962.1"/>
    </source>
</evidence>
<evidence type="ECO:0000313" key="3">
    <source>
        <dbReference type="Proteomes" id="UP000649617"/>
    </source>
</evidence>
<gene>
    <name evidence="2" type="ORF">SPIL2461_LOCUS5246</name>
</gene>
<comment type="caution">
    <text evidence="2">The sequence shown here is derived from an EMBL/GenBank/DDBJ whole genome shotgun (WGS) entry which is preliminary data.</text>
</comment>
<name>A0A812M4R2_SYMPI</name>
<dbReference type="OrthoDB" id="413101at2759"/>
<dbReference type="EMBL" id="CAJNIZ010007302">
    <property type="protein sequence ID" value="CAE7256962.1"/>
    <property type="molecule type" value="Genomic_DNA"/>
</dbReference>
<evidence type="ECO:0008006" key="4">
    <source>
        <dbReference type="Google" id="ProtNLM"/>
    </source>
</evidence>
<dbReference type="Proteomes" id="UP000649617">
    <property type="component" value="Unassembled WGS sequence"/>
</dbReference>
<protein>
    <recommendedName>
        <fullName evidence="4">Ubiquitin-like domain-containing protein</fullName>
    </recommendedName>
</protein>
<evidence type="ECO:0000256" key="1">
    <source>
        <dbReference type="SAM" id="MobiDB-lite"/>
    </source>
</evidence>
<keyword evidence="3" id="KW-1185">Reference proteome</keyword>